<dbReference type="AlphaFoldDB" id="A0A1J1I195"/>
<accession>A0A1J1I195</accession>
<evidence type="ECO:0000313" key="2">
    <source>
        <dbReference type="Proteomes" id="UP000183832"/>
    </source>
</evidence>
<evidence type="ECO:0000313" key="1">
    <source>
        <dbReference type="EMBL" id="CRK94104.1"/>
    </source>
</evidence>
<dbReference type="EMBL" id="CVRI01000038">
    <property type="protein sequence ID" value="CRK94104.1"/>
    <property type="molecule type" value="Genomic_DNA"/>
</dbReference>
<reference evidence="1 2" key="1">
    <citation type="submission" date="2015-04" db="EMBL/GenBank/DDBJ databases">
        <authorList>
            <person name="Syromyatnikov M.Y."/>
            <person name="Popov V.N."/>
        </authorList>
    </citation>
    <scope>NUCLEOTIDE SEQUENCE [LARGE SCALE GENOMIC DNA]</scope>
</reference>
<name>A0A1J1I195_9DIPT</name>
<gene>
    <name evidence="1" type="ORF">CLUMA_CG007627</name>
</gene>
<dbReference type="Proteomes" id="UP000183832">
    <property type="component" value="Unassembled WGS sequence"/>
</dbReference>
<proteinExistence type="predicted"/>
<protein>
    <submittedName>
        <fullName evidence="1">CLUMA_CG007627, isoform A</fullName>
    </submittedName>
</protein>
<keyword evidence="2" id="KW-1185">Reference proteome</keyword>
<organism evidence="1 2">
    <name type="scientific">Clunio marinus</name>
    <dbReference type="NCBI Taxonomy" id="568069"/>
    <lineage>
        <taxon>Eukaryota</taxon>
        <taxon>Metazoa</taxon>
        <taxon>Ecdysozoa</taxon>
        <taxon>Arthropoda</taxon>
        <taxon>Hexapoda</taxon>
        <taxon>Insecta</taxon>
        <taxon>Pterygota</taxon>
        <taxon>Neoptera</taxon>
        <taxon>Endopterygota</taxon>
        <taxon>Diptera</taxon>
        <taxon>Nematocera</taxon>
        <taxon>Chironomoidea</taxon>
        <taxon>Chironomidae</taxon>
        <taxon>Clunio</taxon>
    </lineage>
</organism>
<sequence>MTFQLCFSIIELITQTYLGNKLASKCLRVRKLCKAIQSSGISFMYETLIKHLKLECVRVVNVCFEQKCPQRPQQMPV</sequence>